<name>A0ABN2YB97_9ACTN</name>
<protein>
    <submittedName>
        <fullName evidence="3">NERD domain-containing protein</fullName>
    </submittedName>
</protein>
<accession>A0ABN2YB97</accession>
<evidence type="ECO:0000259" key="2">
    <source>
        <dbReference type="PROSITE" id="PS50965"/>
    </source>
</evidence>
<dbReference type="Proteomes" id="UP001500575">
    <property type="component" value="Unassembled WGS sequence"/>
</dbReference>
<evidence type="ECO:0000313" key="4">
    <source>
        <dbReference type="Proteomes" id="UP001500575"/>
    </source>
</evidence>
<keyword evidence="4" id="KW-1185">Reference proteome</keyword>
<evidence type="ECO:0000313" key="3">
    <source>
        <dbReference type="EMBL" id="GAA2124706.1"/>
    </source>
</evidence>
<organism evidence="3 4">
    <name type="scientific">Nocardioides bigeumensis</name>
    <dbReference type="NCBI Taxonomy" id="433657"/>
    <lineage>
        <taxon>Bacteria</taxon>
        <taxon>Bacillati</taxon>
        <taxon>Actinomycetota</taxon>
        <taxon>Actinomycetes</taxon>
        <taxon>Propionibacteriales</taxon>
        <taxon>Nocardioidaceae</taxon>
        <taxon>Nocardioides</taxon>
    </lineage>
</organism>
<evidence type="ECO:0000256" key="1">
    <source>
        <dbReference type="SAM" id="MobiDB-lite"/>
    </source>
</evidence>
<dbReference type="InterPro" id="IPR011528">
    <property type="entry name" value="NERD"/>
</dbReference>
<sequence length="308" mass="33445">MSASNPAADPTFECARWTRFGHDRLYITAATGEKVGFRDLKSGMDHPDAESDREIVAALADAWLAERGMSLGRADPSSSASAPTEQDVPDTPEGLLTDRPWVDLSLNRPGEAIREVALNKRAEAPVRTTLARLLGVHTDERAWRIGADGEQLVAGQLAKVSSKNPAWTSIHSIPVGANGSDIDHLVLGPGGVFTVNAKHHPGADIWVGGETLMVRGSKTKYIRNARFEAERAGRLLSAVVGEPVTVHGLVVAVNAKSFTVKRPPKPGVTVLYRNQLADWLLRLGPVLDQDKLNRIWAAARRSTTWHRE</sequence>
<dbReference type="PROSITE" id="PS50965">
    <property type="entry name" value="NERD"/>
    <property type="match status" value="1"/>
</dbReference>
<dbReference type="EMBL" id="BAAAQQ010000011">
    <property type="protein sequence ID" value="GAA2124706.1"/>
    <property type="molecule type" value="Genomic_DNA"/>
</dbReference>
<reference evidence="3 4" key="1">
    <citation type="journal article" date="2019" name="Int. J. Syst. Evol. Microbiol.">
        <title>The Global Catalogue of Microorganisms (GCM) 10K type strain sequencing project: providing services to taxonomists for standard genome sequencing and annotation.</title>
        <authorList>
            <consortium name="The Broad Institute Genomics Platform"/>
            <consortium name="The Broad Institute Genome Sequencing Center for Infectious Disease"/>
            <person name="Wu L."/>
            <person name="Ma J."/>
        </authorList>
    </citation>
    <scope>NUCLEOTIDE SEQUENCE [LARGE SCALE GENOMIC DNA]</scope>
    <source>
        <strain evidence="3 4">JCM 16021</strain>
    </source>
</reference>
<comment type="caution">
    <text evidence="3">The sequence shown here is derived from an EMBL/GenBank/DDBJ whole genome shotgun (WGS) entry which is preliminary data.</text>
</comment>
<feature type="domain" description="NERD" evidence="2">
    <location>
        <begin position="145"/>
        <end position="259"/>
    </location>
</feature>
<feature type="region of interest" description="Disordered" evidence="1">
    <location>
        <begin position="71"/>
        <end position="101"/>
    </location>
</feature>
<gene>
    <name evidence="3" type="ORF">GCM10009843_21650</name>
</gene>
<dbReference type="Pfam" id="PF08378">
    <property type="entry name" value="NERD"/>
    <property type="match status" value="1"/>
</dbReference>
<proteinExistence type="predicted"/>